<sequence>MVAVVGALVLAGTPALAATSYTCSNAELVRVACADAACEVLDEAILTVAIDGYDRFTVCGEALCWSGTGTRQVSGAYEIVTGVGLKSEIGDGGAPNDAVLAFDPKTGMGTILAPPFYSPIHCQVHPGE</sequence>
<dbReference type="EMBL" id="LAJE02000107">
    <property type="protein sequence ID" value="OEO31975.1"/>
    <property type="molecule type" value="Genomic_DNA"/>
</dbReference>
<evidence type="ECO:0000313" key="3">
    <source>
        <dbReference type="Proteomes" id="UP000095463"/>
    </source>
</evidence>
<dbReference type="Proteomes" id="UP000095463">
    <property type="component" value="Unassembled WGS sequence"/>
</dbReference>
<gene>
    <name evidence="2" type="ORF">VW23_013815</name>
</gene>
<dbReference type="AlphaFoldDB" id="A0A1E5XTP3"/>
<reference evidence="2 3" key="1">
    <citation type="journal article" date="2015" name="Genome Announc.">
        <title>Genome Assemblies of Three Soil-Associated Devosia species: D. insulae, D. limi, and D. soli.</title>
        <authorList>
            <person name="Hassan Y.I."/>
            <person name="Lepp D."/>
            <person name="Zhou T."/>
        </authorList>
    </citation>
    <scope>NUCLEOTIDE SEQUENCE [LARGE SCALE GENOMIC DNA]</scope>
    <source>
        <strain evidence="2 3">DS-56</strain>
    </source>
</reference>
<keyword evidence="3" id="KW-1185">Reference proteome</keyword>
<evidence type="ECO:0000256" key="1">
    <source>
        <dbReference type="SAM" id="SignalP"/>
    </source>
</evidence>
<name>A0A1E5XTP3_9HYPH</name>
<evidence type="ECO:0000313" key="2">
    <source>
        <dbReference type="EMBL" id="OEO31975.1"/>
    </source>
</evidence>
<organism evidence="2 3">
    <name type="scientific">Devosia insulae DS-56</name>
    <dbReference type="NCBI Taxonomy" id="1116389"/>
    <lineage>
        <taxon>Bacteria</taxon>
        <taxon>Pseudomonadati</taxon>
        <taxon>Pseudomonadota</taxon>
        <taxon>Alphaproteobacteria</taxon>
        <taxon>Hyphomicrobiales</taxon>
        <taxon>Devosiaceae</taxon>
        <taxon>Devosia</taxon>
    </lineage>
</organism>
<comment type="caution">
    <text evidence="2">The sequence shown here is derived from an EMBL/GenBank/DDBJ whole genome shotgun (WGS) entry which is preliminary data.</text>
</comment>
<keyword evidence="1" id="KW-0732">Signal</keyword>
<protein>
    <submittedName>
        <fullName evidence="2">Uncharacterized protein</fullName>
    </submittedName>
</protein>
<accession>A0A1E5XTP3</accession>
<feature type="signal peptide" evidence="1">
    <location>
        <begin position="1"/>
        <end position="17"/>
    </location>
</feature>
<feature type="chain" id="PRO_5009190617" evidence="1">
    <location>
        <begin position="18"/>
        <end position="128"/>
    </location>
</feature>
<proteinExistence type="predicted"/>